<evidence type="ECO:0000313" key="1">
    <source>
        <dbReference type="EMBL" id="GBP68790.1"/>
    </source>
</evidence>
<reference evidence="1 2" key="1">
    <citation type="journal article" date="2019" name="Commun. Biol.">
        <title>The bagworm genome reveals a unique fibroin gene that provides high tensile strength.</title>
        <authorList>
            <person name="Kono N."/>
            <person name="Nakamura H."/>
            <person name="Ohtoshi R."/>
            <person name="Tomita M."/>
            <person name="Numata K."/>
            <person name="Arakawa K."/>
        </authorList>
    </citation>
    <scope>NUCLEOTIDE SEQUENCE [LARGE SCALE GENOMIC DNA]</scope>
</reference>
<dbReference type="EMBL" id="BGZK01001024">
    <property type="protein sequence ID" value="GBP68790.1"/>
    <property type="molecule type" value="Genomic_DNA"/>
</dbReference>
<proteinExistence type="predicted"/>
<dbReference type="Proteomes" id="UP000299102">
    <property type="component" value="Unassembled WGS sequence"/>
</dbReference>
<dbReference type="AlphaFoldDB" id="A0A4C1XZX9"/>
<sequence>LAGNVAGCHNRAGAADSTVSHRSWIAIRTAVSSPRFAVGSIEGQAPQFGIKRLREDTQTYIHEHIPSNSKAMRLRLGVTLKSVTLGNVTMSHRTREARRMPCVSLPLNYDRSAARAALENSA</sequence>
<comment type="caution">
    <text evidence="1">The sequence shown here is derived from an EMBL/GenBank/DDBJ whole genome shotgun (WGS) entry which is preliminary data.</text>
</comment>
<protein>
    <submittedName>
        <fullName evidence="1">Uncharacterized protein</fullName>
    </submittedName>
</protein>
<evidence type="ECO:0000313" key="2">
    <source>
        <dbReference type="Proteomes" id="UP000299102"/>
    </source>
</evidence>
<accession>A0A4C1XZX9</accession>
<organism evidence="1 2">
    <name type="scientific">Eumeta variegata</name>
    <name type="common">Bagworm moth</name>
    <name type="synonym">Eumeta japonica</name>
    <dbReference type="NCBI Taxonomy" id="151549"/>
    <lineage>
        <taxon>Eukaryota</taxon>
        <taxon>Metazoa</taxon>
        <taxon>Ecdysozoa</taxon>
        <taxon>Arthropoda</taxon>
        <taxon>Hexapoda</taxon>
        <taxon>Insecta</taxon>
        <taxon>Pterygota</taxon>
        <taxon>Neoptera</taxon>
        <taxon>Endopterygota</taxon>
        <taxon>Lepidoptera</taxon>
        <taxon>Glossata</taxon>
        <taxon>Ditrysia</taxon>
        <taxon>Tineoidea</taxon>
        <taxon>Psychidae</taxon>
        <taxon>Oiketicinae</taxon>
        <taxon>Eumeta</taxon>
    </lineage>
</organism>
<keyword evidence="2" id="KW-1185">Reference proteome</keyword>
<feature type="non-terminal residue" evidence="1">
    <location>
        <position position="1"/>
    </location>
</feature>
<name>A0A4C1XZX9_EUMVA</name>
<dbReference type="OrthoDB" id="10037309at2759"/>
<gene>
    <name evidence="1" type="ORF">EVAR_36551_1</name>
</gene>